<dbReference type="InParanoid" id="F6YE61"/>
<organism evidence="2 3">
    <name type="scientific">Ciona intestinalis</name>
    <name type="common">Transparent sea squirt</name>
    <name type="synonym">Ascidia intestinalis</name>
    <dbReference type="NCBI Taxonomy" id="7719"/>
    <lineage>
        <taxon>Eukaryota</taxon>
        <taxon>Metazoa</taxon>
        <taxon>Chordata</taxon>
        <taxon>Tunicata</taxon>
        <taxon>Ascidiacea</taxon>
        <taxon>Phlebobranchia</taxon>
        <taxon>Cionidae</taxon>
        <taxon>Ciona</taxon>
    </lineage>
</organism>
<reference evidence="2" key="4">
    <citation type="submission" date="2025-09" db="UniProtKB">
        <authorList>
            <consortium name="Ensembl"/>
        </authorList>
    </citation>
    <scope>IDENTIFICATION</scope>
</reference>
<reference evidence="2" key="2">
    <citation type="journal article" date="2008" name="Genome Biol.">
        <title>Improved genome assembly and evidence-based global gene model set for the chordate Ciona intestinalis: new insight into intron and operon populations.</title>
        <authorList>
            <person name="Satou Y."/>
            <person name="Mineta K."/>
            <person name="Ogasawara M."/>
            <person name="Sasakura Y."/>
            <person name="Shoguchi E."/>
            <person name="Ueno K."/>
            <person name="Yamada L."/>
            <person name="Matsumoto J."/>
            <person name="Wasserscheid J."/>
            <person name="Dewar K."/>
            <person name="Wiley G.B."/>
            <person name="Macmil S.L."/>
            <person name="Roe B.A."/>
            <person name="Zeller R.W."/>
            <person name="Hastings K.E."/>
            <person name="Lemaire P."/>
            <person name="Lindquist E."/>
            <person name="Endo T."/>
            <person name="Hotta K."/>
            <person name="Inaba K."/>
        </authorList>
    </citation>
    <scope>NUCLEOTIDE SEQUENCE [LARGE SCALE GENOMIC DNA]</scope>
    <source>
        <strain evidence="2">wild type</strain>
    </source>
</reference>
<dbReference type="InterPro" id="IPR003961">
    <property type="entry name" value="FN3_dom"/>
</dbReference>
<dbReference type="Proteomes" id="UP000008144">
    <property type="component" value="Chromosome 8"/>
</dbReference>
<reference evidence="2" key="3">
    <citation type="submission" date="2025-08" db="UniProtKB">
        <authorList>
            <consortium name="Ensembl"/>
        </authorList>
    </citation>
    <scope>IDENTIFICATION</scope>
</reference>
<protein>
    <recommendedName>
        <fullName evidence="1">Fibronectin type-III domain-containing protein</fullName>
    </recommendedName>
</protein>
<name>F6YE61_CIOIN</name>
<evidence type="ECO:0000259" key="1">
    <source>
        <dbReference type="PROSITE" id="PS50853"/>
    </source>
</evidence>
<dbReference type="Ensembl" id="ENSCINT00000024825.1">
    <property type="protein sequence ID" value="ENSCINP00000024579.1"/>
    <property type="gene ID" value="ENSCING00000013370.1"/>
</dbReference>
<dbReference type="Gene3D" id="2.60.40.10">
    <property type="entry name" value="Immunoglobulins"/>
    <property type="match status" value="1"/>
</dbReference>
<dbReference type="InterPro" id="IPR036116">
    <property type="entry name" value="FN3_sf"/>
</dbReference>
<evidence type="ECO:0000313" key="3">
    <source>
        <dbReference type="Proteomes" id="UP000008144"/>
    </source>
</evidence>
<dbReference type="EMBL" id="EAAA01002566">
    <property type="status" value="NOT_ANNOTATED_CDS"/>
    <property type="molecule type" value="Genomic_DNA"/>
</dbReference>
<proteinExistence type="predicted"/>
<dbReference type="AlphaFoldDB" id="F6YE61"/>
<reference evidence="3" key="1">
    <citation type="journal article" date="2002" name="Science">
        <title>The draft genome of Ciona intestinalis: insights into chordate and vertebrate origins.</title>
        <authorList>
            <person name="Dehal P."/>
            <person name="Satou Y."/>
            <person name="Campbell R.K."/>
            <person name="Chapman J."/>
            <person name="Degnan B."/>
            <person name="De Tomaso A."/>
            <person name="Davidson B."/>
            <person name="Di Gregorio A."/>
            <person name="Gelpke M."/>
            <person name="Goodstein D.M."/>
            <person name="Harafuji N."/>
            <person name="Hastings K.E."/>
            <person name="Ho I."/>
            <person name="Hotta K."/>
            <person name="Huang W."/>
            <person name="Kawashima T."/>
            <person name="Lemaire P."/>
            <person name="Martinez D."/>
            <person name="Meinertzhagen I.A."/>
            <person name="Necula S."/>
            <person name="Nonaka M."/>
            <person name="Putnam N."/>
            <person name="Rash S."/>
            <person name="Saiga H."/>
            <person name="Satake M."/>
            <person name="Terry A."/>
            <person name="Yamada L."/>
            <person name="Wang H.G."/>
            <person name="Awazu S."/>
            <person name="Azumi K."/>
            <person name="Boore J."/>
            <person name="Branno M."/>
            <person name="Chin-Bow S."/>
            <person name="DeSantis R."/>
            <person name="Doyle S."/>
            <person name="Francino P."/>
            <person name="Keys D.N."/>
            <person name="Haga S."/>
            <person name="Hayashi H."/>
            <person name="Hino K."/>
            <person name="Imai K.S."/>
            <person name="Inaba K."/>
            <person name="Kano S."/>
            <person name="Kobayashi K."/>
            <person name="Kobayashi M."/>
            <person name="Lee B.I."/>
            <person name="Makabe K.W."/>
            <person name="Manohar C."/>
            <person name="Matassi G."/>
            <person name="Medina M."/>
            <person name="Mochizuki Y."/>
            <person name="Mount S."/>
            <person name="Morishita T."/>
            <person name="Miura S."/>
            <person name="Nakayama A."/>
            <person name="Nishizaka S."/>
            <person name="Nomoto H."/>
            <person name="Ohta F."/>
            <person name="Oishi K."/>
            <person name="Rigoutsos I."/>
            <person name="Sano M."/>
            <person name="Sasaki A."/>
            <person name="Sasakura Y."/>
            <person name="Shoguchi E."/>
            <person name="Shin-i T."/>
            <person name="Spagnuolo A."/>
            <person name="Stainier D."/>
            <person name="Suzuki M.M."/>
            <person name="Tassy O."/>
            <person name="Takatori N."/>
            <person name="Tokuoka M."/>
            <person name="Yagi K."/>
            <person name="Yoshizaki F."/>
            <person name="Wada S."/>
            <person name="Zhang C."/>
            <person name="Hyatt P.D."/>
            <person name="Larimer F."/>
            <person name="Detter C."/>
            <person name="Doggett N."/>
            <person name="Glavina T."/>
            <person name="Hawkins T."/>
            <person name="Richardson P."/>
            <person name="Lucas S."/>
            <person name="Kohara Y."/>
            <person name="Levine M."/>
            <person name="Satoh N."/>
            <person name="Rokhsar D.S."/>
        </authorList>
    </citation>
    <scope>NUCLEOTIDE SEQUENCE [LARGE SCALE GENOMIC DNA]</scope>
</reference>
<dbReference type="SUPFAM" id="SSF49265">
    <property type="entry name" value="Fibronectin type III"/>
    <property type="match status" value="1"/>
</dbReference>
<dbReference type="HOGENOM" id="CLU_1921782_0_0_1"/>
<feature type="domain" description="Fibronectin type-III" evidence="1">
    <location>
        <begin position="1"/>
        <end position="84"/>
    </location>
</feature>
<evidence type="ECO:0000313" key="2">
    <source>
        <dbReference type="Ensembl" id="ENSCINP00000024579.1"/>
    </source>
</evidence>
<accession>F6YE61</accession>
<sequence length="132" mass="14651">PNSIQVKLYPVNQTVDGYTVWLANLNGTSLNKTVTINSTKTGENLSATFTDLSPLNDYIVYAVANIEEFSSNPKVNTIKTLPPPSVLIWNVQSNASNVVVEWEPVNPTDTYFITISFSQRPLAVQQQEEIFS</sequence>
<dbReference type="InterPro" id="IPR013783">
    <property type="entry name" value="Ig-like_fold"/>
</dbReference>
<dbReference type="PROSITE" id="PS50853">
    <property type="entry name" value="FN3"/>
    <property type="match status" value="1"/>
</dbReference>
<keyword evidence="3" id="KW-1185">Reference proteome</keyword>